<evidence type="ECO:0000313" key="3">
    <source>
        <dbReference type="Proteomes" id="UP001258017"/>
    </source>
</evidence>
<proteinExistence type="predicted"/>
<dbReference type="InterPro" id="IPR027996">
    <property type="entry name" value="TEDC1_dom"/>
</dbReference>
<name>A0AAD9VIN6_9HYME</name>
<dbReference type="PANTHER" id="PTHR35076:SF1">
    <property type="entry name" value="TUBULIN EPSILON AND DELTA COMPLEX PROTEIN 1"/>
    <property type="match status" value="1"/>
</dbReference>
<evidence type="ECO:0000313" key="2">
    <source>
        <dbReference type="EMBL" id="KAK2575105.1"/>
    </source>
</evidence>
<reference evidence="2" key="1">
    <citation type="submission" date="2021-08" db="EMBL/GenBank/DDBJ databases">
        <authorList>
            <person name="Misof B."/>
            <person name="Oliver O."/>
            <person name="Podsiadlowski L."/>
            <person name="Donath A."/>
            <person name="Peters R."/>
            <person name="Mayer C."/>
            <person name="Rust J."/>
            <person name="Gunkel S."/>
            <person name="Lesny P."/>
            <person name="Martin S."/>
            <person name="Oeyen J.P."/>
            <person name="Petersen M."/>
            <person name="Panagiotis P."/>
            <person name="Wilbrandt J."/>
            <person name="Tanja T."/>
        </authorList>
    </citation>
    <scope>NUCLEOTIDE SEQUENCE</scope>
    <source>
        <strain evidence="2">GBR_01_08_01A</strain>
        <tissue evidence="2">Thorax + abdomen</tissue>
    </source>
</reference>
<gene>
    <name evidence="2" type="ORF">KPH14_008831</name>
</gene>
<evidence type="ECO:0000259" key="1">
    <source>
        <dbReference type="Pfam" id="PF14970"/>
    </source>
</evidence>
<dbReference type="AlphaFoldDB" id="A0AAD9VIN6"/>
<dbReference type="Pfam" id="PF14970">
    <property type="entry name" value="TEDC1"/>
    <property type="match status" value="1"/>
</dbReference>
<comment type="caution">
    <text evidence="2">The sequence shown here is derived from an EMBL/GenBank/DDBJ whole genome shotgun (WGS) entry which is preliminary data.</text>
</comment>
<sequence>MADIKNVLELLCKHLNLSIKVAIKPEYFRLSKYNKITEQSNSVLWATLHALSFYAAKEKRTDIYFEEYDELSATKLYFAFLQYPVIEFYGLSESCTNSRVLLLAFSWLLATQSVLSVVVRVQLLSSILGRECSHPDVSLTEVSAVGTTCSVNTQIKNILHHNSKVNFNLKHISELLQEKAKLANKAHGVSLNIDRLAHMNIMEIVLIKRLLAIHTDSNSTEQQKSELYTIGAILDVHVKWMEKEHIFYDWMITVIKECDKSPDVNTSKINWTGVANFISLLEYIIKRKLYSICSEKTKDSMEYFKLQCTSRLLRTSDIKCEANKLSMDTNARLSQVKESLRINKEELALQLKNILMTVPQCIKV</sequence>
<protein>
    <recommendedName>
        <fullName evidence="1">Tubulin epsilon and delta complex protein 1 domain-containing protein</fullName>
    </recommendedName>
</protein>
<dbReference type="Proteomes" id="UP001258017">
    <property type="component" value="Unassembled WGS sequence"/>
</dbReference>
<accession>A0AAD9VIN6</accession>
<reference evidence="2" key="2">
    <citation type="journal article" date="2023" name="Commun. Biol.">
        <title>Intrasexual cuticular hydrocarbon dimorphism in a wasp sheds light on hydrocarbon biosynthesis genes in Hymenoptera.</title>
        <authorList>
            <person name="Moris V.C."/>
            <person name="Podsiadlowski L."/>
            <person name="Martin S."/>
            <person name="Oeyen J.P."/>
            <person name="Donath A."/>
            <person name="Petersen M."/>
            <person name="Wilbrandt J."/>
            <person name="Misof B."/>
            <person name="Liedtke D."/>
            <person name="Thamm M."/>
            <person name="Scheiner R."/>
            <person name="Schmitt T."/>
            <person name="Niehuis O."/>
        </authorList>
    </citation>
    <scope>NUCLEOTIDE SEQUENCE</scope>
    <source>
        <strain evidence="2">GBR_01_08_01A</strain>
    </source>
</reference>
<feature type="domain" description="Tubulin epsilon and delta complex protein 1" evidence="1">
    <location>
        <begin position="82"/>
        <end position="255"/>
    </location>
</feature>
<keyword evidence="3" id="KW-1185">Reference proteome</keyword>
<dbReference type="PANTHER" id="PTHR35076">
    <property type="entry name" value="TUBULIN EPSILON AND DELTA COMPLEX PROTEIN 1"/>
    <property type="match status" value="1"/>
</dbReference>
<dbReference type="EMBL" id="JAIFRP010004521">
    <property type="protein sequence ID" value="KAK2575105.1"/>
    <property type="molecule type" value="Genomic_DNA"/>
</dbReference>
<dbReference type="InterPro" id="IPR043535">
    <property type="entry name" value="TEDC1"/>
</dbReference>
<organism evidence="2 3">
    <name type="scientific">Odynerus spinipes</name>
    <dbReference type="NCBI Taxonomy" id="1348599"/>
    <lineage>
        <taxon>Eukaryota</taxon>
        <taxon>Metazoa</taxon>
        <taxon>Ecdysozoa</taxon>
        <taxon>Arthropoda</taxon>
        <taxon>Hexapoda</taxon>
        <taxon>Insecta</taxon>
        <taxon>Pterygota</taxon>
        <taxon>Neoptera</taxon>
        <taxon>Endopterygota</taxon>
        <taxon>Hymenoptera</taxon>
        <taxon>Apocrita</taxon>
        <taxon>Aculeata</taxon>
        <taxon>Vespoidea</taxon>
        <taxon>Vespidae</taxon>
        <taxon>Eumeninae</taxon>
        <taxon>Odynerus</taxon>
    </lineage>
</organism>